<dbReference type="AlphaFoldDB" id="A0A8S9N7L9"/>
<dbReference type="EMBL" id="QGKX02002183">
    <property type="protein sequence ID" value="KAF3489469.1"/>
    <property type="molecule type" value="Genomic_DNA"/>
</dbReference>
<sequence length="51" mass="5801">MRSCWSIYLRCSPLRTGPQPDIGSYELERPIIDDEDVLAANQNLQVAPRIV</sequence>
<comment type="caution">
    <text evidence="1">The sequence shown here is derived from an EMBL/GenBank/DDBJ whole genome shotgun (WGS) entry which is preliminary data.</text>
</comment>
<evidence type="ECO:0000313" key="1">
    <source>
        <dbReference type="EMBL" id="KAF3489469.1"/>
    </source>
</evidence>
<proteinExistence type="predicted"/>
<name>A0A8S9N7L9_BRACR</name>
<protein>
    <submittedName>
        <fullName evidence="1">Uncharacterized protein</fullName>
    </submittedName>
</protein>
<evidence type="ECO:0000313" key="2">
    <source>
        <dbReference type="Proteomes" id="UP000712600"/>
    </source>
</evidence>
<organism evidence="1 2">
    <name type="scientific">Brassica cretica</name>
    <name type="common">Mustard</name>
    <dbReference type="NCBI Taxonomy" id="69181"/>
    <lineage>
        <taxon>Eukaryota</taxon>
        <taxon>Viridiplantae</taxon>
        <taxon>Streptophyta</taxon>
        <taxon>Embryophyta</taxon>
        <taxon>Tracheophyta</taxon>
        <taxon>Spermatophyta</taxon>
        <taxon>Magnoliopsida</taxon>
        <taxon>eudicotyledons</taxon>
        <taxon>Gunneridae</taxon>
        <taxon>Pentapetalae</taxon>
        <taxon>rosids</taxon>
        <taxon>malvids</taxon>
        <taxon>Brassicales</taxon>
        <taxon>Brassicaceae</taxon>
        <taxon>Brassiceae</taxon>
        <taxon>Brassica</taxon>
    </lineage>
</organism>
<dbReference type="Proteomes" id="UP000712600">
    <property type="component" value="Unassembled WGS sequence"/>
</dbReference>
<accession>A0A8S9N7L9</accession>
<gene>
    <name evidence="1" type="ORF">F2Q69_00052010</name>
</gene>
<reference evidence="1" key="1">
    <citation type="submission" date="2019-12" db="EMBL/GenBank/DDBJ databases">
        <title>Genome sequencing and annotation of Brassica cretica.</title>
        <authorList>
            <person name="Studholme D.J."/>
            <person name="Sarris P."/>
        </authorList>
    </citation>
    <scope>NUCLEOTIDE SEQUENCE</scope>
    <source>
        <strain evidence="1">PFS-109/04</strain>
        <tissue evidence="1">Leaf</tissue>
    </source>
</reference>